<comment type="caution">
    <text evidence="1">The sequence shown here is derived from an EMBL/GenBank/DDBJ whole genome shotgun (WGS) entry which is preliminary data.</text>
</comment>
<dbReference type="Proteomes" id="UP000037510">
    <property type="component" value="Unassembled WGS sequence"/>
</dbReference>
<protein>
    <submittedName>
        <fullName evidence="1">Gag polyprotein</fullName>
    </submittedName>
</protein>
<dbReference type="EMBL" id="JTDY01000919">
    <property type="protein sequence ID" value="KOB75442.1"/>
    <property type="molecule type" value="Genomic_DNA"/>
</dbReference>
<name>A0A0L7LJ15_OPEBR</name>
<keyword evidence="2" id="KW-1185">Reference proteome</keyword>
<organism evidence="1 2">
    <name type="scientific">Operophtera brumata</name>
    <name type="common">Winter moth</name>
    <name type="synonym">Phalaena brumata</name>
    <dbReference type="NCBI Taxonomy" id="104452"/>
    <lineage>
        <taxon>Eukaryota</taxon>
        <taxon>Metazoa</taxon>
        <taxon>Ecdysozoa</taxon>
        <taxon>Arthropoda</taxon>
        <taxon>Hexapoda</taxon>
        <taxon>Insecta</taxon>
        <taxon>Pterygota</taxon>
        <taxon>Neoptera</taxon>
        <taxon>Endopterygota</taxon>
        <taxon>Lepidoptera</taxon>
        <taxon>Glossata</taxon>
        <taxon>Ditrysia</taxon>
        <taxon>Geometroidea</taxon>
        <taxon>Geometridae</taxon>
        <taxon>Larentiinae</taxon>
        <taxon>Operophtera</taxon>
    </lineage>
</organism>
<evidence type="ECO:0000313" key="1">
    <source>
        <dbReference type="EMBL" id="KOB75442.1"/>
    </source>
</evidence>
<reference evidence="1 2" key="1">
    <citation type="journal article" date="2015" name="Genome Biol. Evol.">
        <title>The genome of winter moth (Operophtera brumata) provides a genomic perspective on sexual dimorphism and phenology.</title>
        <authorList>
            <person name="Derks M.F."/>
            <person name="Smit S."/>
            <person name="Salis L."/>
            <person name="Schijlen E."/>
            <person name="Bossers A."/>
            <person name="Mateman C."/>
            <person name="Pijl A.S."/>
            <person name="de Ridder D."/>
            <person name="Groenen M.A."/>
            <person name="Visser M.E."/>
            <person name="Megens H.J."/>
        </authorList>
    </citation>
    <scope>NUCLEOTIDE SEQUENCE [LARGE SCALE GENOMIC DNA]</scope>
    <source>
        <strain evidence="1">WM2013NL</strain>
        <tissue evidence="1">Head and thorax</tissue>
    </source>
</reference>
<gene>
    <name evidence="1" type="ORF">OBRU01_04641</name>
</gene>
<dbReference type="AlphaFoldDB" id="A0A0L7LJ15"/>
<evidence type="ECO:0000313" key="2">
    <source>
        <dbReference type="Proteomes" id="UP000037510"/>
    </source>
</evidence>
<proteinExistence type="predicted"/>
<sequence length="235" mass="27089">MARPIKYRSLNKSELEYEVTVRGENPTDSLISLREQIISSSSIPLKDDLEQAEVTLNFVETKISQIEVSGDKSGLNRIEAFMNHLYHRLERINTPTVDISFMVPQTSLNPQGIRVLDHSYRNRKSSDCLETFLKKSYVNMLSKSFLMTLSTGSGFNRNPALTWKNIHDLLIKDFGSYDYDYKLLETIRKRTQGETETIIIYVLVMFAMFARLSKKLSENEQLETLLHNSTLHKNG</sequence>
<accession>A0A0L7LJ15</accession>